<gene>
    <name evidence="2" type="ORF">AB5J52_25400</name>
</gene>
<feature type="transmembrane region" description="Helical" evidence="1">
    <location>
        <begin position="148"/>
        <end position="170"/>
    </location>
</feature>
<keyword evidence="1" id="KW-0472">Membrane</keyword>
<evidence type="ECO:0000256" key="1">
    <source>
        <dbReference type="SAM" id="Phobius"/>
    </source>
</evidence>
<accession>A0AB39QVI4</accession>
<keyword evidence="1" id="KW-0812">Transmembrane</keyword>
<sequence>MSGNYHLPDYRAAERGGVLGWWPGCTGCPWTGDWSPDRDFVHDQFMAHYRQVTGAPPPVSPEHCEECLGTGGPLCRDCGGSGRTECGVCLGYPGEGLMSCTACQGRGWEECSTCWGYGAERCGTCGKRGAGRPEIVLPEPMPAPSGSPVLTCIAVLVLAGIVIAVLQIALK</sequence>
<proteinExistence type="predicted"/>
<evidence type="ECO:0008006" key="3">
    <source>
        <dbReference type="Google" id="ProtNLM"/>
    </source>
</evidence>
<dbReference type="RefSeq" id="WP_369224066.1">
    <property type="nucleotide sequence ID" value="NZ_CP163441.1"/>
</dbReference>
<organism evidence="2">
    <name type="scientific">Streptomyces sp. R39</name>
    <dbReference type="NCBI Taxonomy" id="3238631"/>
    <lineage>
        <taxon>Bacteria</taxon>
        <taxon>Bacillati</taxon>
        <taxon>Actinomycetota</taxon>
        <taxon>Actinomycetes</taxon>
        <taxon>Kitasatosporales</taxon>
        <taxon>Streptomycetaceae</taxon>
        <taxon>Streptomyces</taxon>
    </lineage>
</organism>
<reference evidence="2" key="1">
    <citation type="submission" date="2024-07" db="EMBL/GenBank/DDBJ databases">
        <authorList>
            <person name="Yu S.T."/>
        </authorList>
    </citation>
    <scope>NUCLEOTIDE SEQUENCE</scope>
    <source>
        <strain evidence="2">R39</strain>
    </source>
</reference>
<keyword evidence="1" id="KW-1133">Transmembrane helix</keyword>
<protein>
    <recommendedName>
        <fullName evidence="3">Zinc ribbon domain-containing protein</fullName>
    </recommendedName>
</protein>
<dbReference type="AlphaFoldDB" id="A0AB39QVI4"/>
<dbReference type="EMBL" id="CP163441">
    <property type="protein sequence ID" value="XDQ45323.1"/>
    <property type="molecule type" value="Genomic_DNA"/>
</dbReference>
<evidence type="ECO:0000313" key="2">
    <source>
        <dbReference type="EMBL" id="XDQ45323.1"/>
    </source>
</evidence>
<name>A0AB39QVI4_9ACTN</name>